<keyword evidence="3" id="KW-1185">Reference proteome</keyword>
<accession>A0A4D4KMM0</accession>
<evidence type="ECO:0000256" key="1">
    <source>
        <dbReference type="SAM" id="MobiDB-lite"/>
    </source>
</evidence>
<sequence>MTAVRESSPCRAPDPSGPWSLSGASGASGAFGVREVSGGSCVCGARGVRGVRGVPCRSEECVVERLIGGKLRLREVRAVPVALSAGAAGRPVPFACVPMSGPQS</sequence>
<dbReference type="AlphaFoldDB" id="A0A4D4KMM0"/>
<protein>
    <submittedName>
        <fullName evidence="2">Uncharacterized protein</fullName>
    </submittedName>
</protein>
<evidence type="ECO:0000313" key="2">
    <source>
        <dbReference type="EMBL" id="GDY50521.1"/>
    </source>
</evidence>
<proteinExistence type="predicted"/>
<name>A0A4D4KMM0_STRVO</name>
<dbReference type="EMBL" id="BJHW01000001">
    <property type="protein sequence ID" value="GDY50521.1"/>
    <property type="molecule type" value="Genomic_DNA"/>
</dbReference>
<gene>
    <name evidence="2" type="ORF">SVIO_011440</name>
</gene>
<feature type="region of interest" description="Disordered" evidence="1">
    <location>
        <begin position="1"/>
        <end position="26"/>
    </location>
</feature>
<evidence type="ECO:0000313" key="3">
    <source>
        <dbReference type="Proteomes" id="UP000301309"/>
    </source>
</evidence>
<reference evidence="2 3" key="1">
    <citation type="journal article" date="2020" name="Int. J. Syst. Evol. Microbiol.">
        <title>Reclassification of Streptomyces castelarensis and Streptomyces sporoclivatus as later heterotypic synonyms of Streptomyces antimycoticus.</title>
        <authorList>
            <person name="Komaki H."/>
            <person name="Tamura T."/>
        </authorList>
    </citation>
    <scope>NUCLEOTIDE SEQUENCE [LARGE SCALE GENOMIC DNA]</scope>
    <source>
        <strain evidence="2 3">NBRC 13459</strain>
    </source>
</reference>
<dbReference type="Proteomes" id="UP000301309">
    <property type="component" value="Unassembled WGS sequence"/>
</dbReference>
<feature type="compositionally biased region" description="Low complexity" evidence="1">
    <location>
        <begin position="17"/>
        <end position="26"/>
    </location>
</feature>
<comment type="caution">
    <text evidence="2">The sequence shown here is derived from an EMBL/GenBank/DDBJ whole genome shotgun (WGS) entry which is preliminary data.</text>
</comment>
<organism evidence="2 3">
    <name type="scientific">Streptomyces violaceusniger</name>
    <dbReference type="NCBI Taxonomy" id="68280"/>
    <lineage>
        <taxon>Bacteria</taxon>
        <taxon>Bacillati</taxon>
        <taxon>Actinomycetota</taxon>
        <taxon>Actinomycetes</taxon>
        <taxon>Kitasatosporales</taxon>
        <taxon>Streptomycetaceae</taxon>
        <taxon>Streptomyces</taxon>
        <taxon>Streptomyces violaceusniger group</taxon>
    </lineage>
</organism>